<keyword evidence="2" id="KW-0677">Repeat</keyword>
<dbReference type="Proteomes" id="UP001642360">
    <property type="component" value="Unassembled WGS sequence"/>
</dbReference>
<evidence type="ECO:0000313" key="5">
    <source>
        <dbReference type="EMBL" id="CAK9180350.1"/>
    </source>
</evidence>
<dbReference type="PANTHER" id="PTHR35112:SF1">
    <property type="entry name" value="RING_FYVE_PHD ZINC FINGER SUPERFAMILY PROTEIN"/>
    <property type="match status" value="1"/>
</dbReference>
<sequence length="849" mass="94384">MQGGSTGIGYGLKYQARCIADVKADTDHTSFIAGTLSLKEENEVHLIRLSSGGTELICEGLFSHPNEIWDLSSCPSDQRIFSTVFSSGESYGAAIWRIPELYGQLNSPQLERLASLDAHNSKIKCVLWWPTGRYDKLVSIDEQNLVLWSLDSSRKTAQVQSQESAGMLHYLSGGAWDPLDVNAVALTSESSIQFWDLRTMKKMNSIEHAHIRNLDYDTKKKYMLVTAEDEFGIHIWDLRMPKIPVAELPGHAHWTWAVRCNPEYEGLILSAGTDSAVNLWFASAPSGDDLTSESLVESPTRRVDPLLNSYSDYEDSVYGLAWSSREPWIFASLSYDGRPSHSSRKNNIGEGFRKNNTKKAGQEMMAMPLLKNPQKTVMQIKRWVLNLDWRLLLLIFLPISLLIFFSLSSGTTTTTTFNPFSSFVPCKSICHDHAPYHPGPSISSLNGVHGMNKSDRNWWLKEKKDELDRSRIAVCLVGGARRFELTGPSIVQMILKVYPNSDLYLRSPLDSMTYKLSLLKVAPRIASVKIFKPKVIPVTESHVRVLTAQNSPNGVQVAPRIASVKIFKPKVIPVTESHVRVLTAQNSPNGVQGLLQYFNLVEGCVTMIKAYQEQNSFTYDWIVRTRVDGYWSSPLSPVNFIPGQYLVPPGSSYGGLNDRLGIGDFNTSTVALSRLSLVPELDLAGFRQLNSECAFKAQLTTQNIAYIAKRLPFCVVTDRKYSFPPDNYGVPVAALSSPGPLSGAKCRPCEPVCTGGCVGNVMNGLDRGWSWTDWANGSLQLCDAHAEWQNGWEETFDKTAGKKLAAARKQVWGLKLEQCVNDFEEMKRRTANWEAPPAAEVCALGLGSG</sequence>
<dbReference type="Gene3D" id="2.130.10.10">
    <property type="entry name" value="YVTN repeat-like/Quinoprotein amine dehydrogenase"/>
    <property type="match status" value="1"/>
</dbReference>
<proteinExistence type="predicted"/>
<feature type="domain" description="DUF7796" evidence="4">
    <location>
        <begin position="556"/>
        <end position="847"/>
    </location>
</feature>
<protein>
    <submittedName>
        <fullName evidence="5">Uncharacterized protein</fullName>
    </submittedName>
</protein>
<evidence type="ECO:0000259" key="3">
    <source>
        <dbReference type="Pfam" id="PF23609"/>
    </source>
</evidence>
<dbReference type="PANTHER" id="PTHR35112">
    <property type="entry name" value="OS08G0360500 PROTEIN"/>
    <property type="match status" value="1"/>
</dbReference>
<dbReference type="InterPro" id="IPR036322">
    <property type="entry name" value="WD40_repeat_dom_sf"/>
</dbReference>
<feature type="domain" description="EIPR1-like beta-propeller" evidence="3">
    <location>
        <begin position="5"/>
        <end position="280"/>
    </location>
</feature>
<accession>A0ABC8UH39</accession>
<dbReference type="InterPro" id="IPR001680">
    <property type="entry name" value="WD40_rpt"/>
</dbReference>
<evidence type="ECO:0000256" key="2">
    <source>
        <dbReference type="ARBA" id="ARBA00022737"/>
    </source>
</evidence>
<dbReference type="InterPro" id="IPR015943">
    <property type="entry name" value="WD40/YVTN_repeat-like_dom_sf"/>
</dbReference>
<name>A0ABC8UH39_9AQUA</name>
<evidence type="ECO:0000256" key="1">
    <source>
        <dbReference type="ARBA" id="ARBA00022574"/>
    </source>
</evidence>
<dbReference type="Pfam" id="PF25072">
    <property type="entry name" value="DUF7796"/>
    <property type="match status" value="1"/>
</dbReference>
<keyword evidence="6" id="KW-1185">Reference proteome</keyword>
<dbReference type="FunFam" id="2.130.10.10:FF:000352">
    <property type="entry name" value="WD repeat-containing protein DWA2"/>
    <property type="match status" value="1"/>
</dbReference>
<dbReference type="SUPFAM" id="SSF50978">
    <property type="entry name" value="WD40 repeat-like"/>
    <property type="match status" value="1"/>
</dbReference>
<gene>
    <name evidence="5" type="ORF">ILEXP_LOCUS50343</name>
</gene>
<dbReference type="AlphaFoldDB" id="A0ABC8UH39"/>
<evidence type="ECO:0000313" key="6">
    <source>
        <dbReference type="Proteomes" id="UP001642360"/>
    </source>
</evidence>
<dbReference type="InterPro" id="IPR056698">
    <property type="entry name" value="DUF7796"/>
</dbReference>
<dbReference type="SMART" id="SM00320">
    <property type="entry name" value="WD40"/>
    <property type="match status" value="5"/>
</dbReference>
<evidence type="ECO:0000259" key="4">
    <source>
        <dbReference type="Pfam" id="PF25072"/>
    </source>
</evidence>
<reference evidence="5 6" key="1">
    <citation type="submission" date="2024-02" db="EMBL/GenBank/DDBJ databases">
        <authorList>
            <person name="Vignale AGUSTIN F."/>
            <person name="Sosa J E."/>
            <person name="Modenutti C."/>
        </authorList>
    </citation>
    <scope>NUCLEOTIDE SEQUENCE [LARGE SCALE GENOMIC DNA]</scope>
</reference>
<keyword evidence="1" id="KW-0853">WD repeat</keyword>
<organism evidence="5 6">
    <name type="scientific">Ilex paraguariensis</name>
    <name type="common">yerba mate</name>
    <dbReference type="NCBI Taxonomy" id="185542"/>
    <lineage>
        <taxon>Eukaryota</taxon>
        <taxon>Viridiplantae</taxon>
        <taxon>Streptophyta</taxon>
        <taxon>Embryophyta</taxon>
        <taxon>Tracheophyta</taxon>
        <taxon>Spermatophyta</taxon>
        <taxon>Magnoliopsida</taxon>
        <taxon>eudicotyledons</taxon>
        <taxon>Gunneridae</taxon>
        <taxon>Pentapetalae</taxon>
        <taxon>asterids</taxon>
        <taxon>campanulids</taxon>
        <taxon>Aquifoliales</taxon>
        <taxon>Aquifoliaceae</taxon>
        <taxon>Ilex</taxon>
    </lineage>
</organism>
<comment type="caution">
    <text evidence="5">The sequence shown here is derived from an EMBL/GenBank/DDBJ whole genome shotgun (WGS) entry which is preliminary data.</text>
</comment>
<dbReference type="Pfam" id="PF23609">
    <property type="entry name" value="Beta-prop_EIPR1"/>
    <property type="match status" value="1"/>
</dbReference>
<dbReference type="InterPro" id="IPR059104">
    <property type="entry name" value="Beta-prop_EIPR1-like"/>
</dbReference>
<dbReference type="EMBL" id="CAUOFW020007724">
    <property type="protein sequence ID" value="CAK9180350.1"/>
    <property type="molecule type" value="Genomic_DNA"/>
</dbReference>